<evidence type="ECO:0000313" key="3">
    <source>
        <dbReference type="Proteomes" id="UP000694892"/>
    </source>
</evidence>
<keyword evidence="1" id="KW-1133">Transmembrane helix</keyword>
<proteinExistence type="predicted"/>
<accession>A0A974CN50</accession>
<reference evidence="3" key="1">
    <citation type="journal article" date="2016" name="Nature">
        <title>Genome evolution in the allotetraploid frog Xenopus laevis.</title>
        <authorList>
            <person name="Session A.M."/>
            <person name="Uno Y."/>
            <person name="Kwon T."/>
            <person name="Chapman J.A."/>
            <person name="Toyoda A."/>
            <person name="Takahashi S."/>
            <person name="Fukui A."/>
            <person name="Hikosaka A."/>
            <person name="Suzuki A."/>
            <person name="Kondo M."/>
            <person name="van Heeringen S.J."/>
            <person name="Quigley I."/>
            <person name="Heinz S."/>
            <person name="Ogino H."/>
            <person name="Ochi H."/>
            <person name="Hellsten U."/>
            <person name="Lyons J.B."/>
            <person name="Simakov O."/>
            <person name="Putnam N."/>
            <person name="Stites J."/>
            <person name="Kuroki Y."/>
            <person name="Tanaka T."/>
            <person name="Michiue T."/>
            <person name="Watanabe M."/>
            <person name="Bogdanovic O."/>
            <person name="Lister R."/>
            <person name="Georgiou G."/>
            <person name="Paranjpe S.S."/>
            <person name="van Kruijsbergen I."/>
            <person name="Shu S."/>
            <person name="Carlson J."/>
            <person name="Kinoshita T."/>
            <person name="Ohta Y."/>
            <person name="Mawaribuchi S."/>
            <person name="Jenkins J."/>
            <person name="Grimwood J."/>
            <person name="Schmutz J."/>
            <person name="Mitros T."/>
            <person name="Mozaffari S.V."/>
            <person name="Suzuki Y."/>
            <person name="Haramoto Y."/>
            <person name="Yamamoto T.S."/>
            <person name="Takagi C."/>
            <person name="Heald R."/>
            <person name="Miller K."/>
            <person name="Haudenschild C."/>
            <person name="Kitzman J."/>
            <person name="Nakayama T."/>
            <person name="Izutsu Y."/>
            <person name="Robert J."/>
            <person name="Fortriede J."/>
            <person name="Burns K."/>
            <person name="Lotay V."/>
            <person name="Karimi K."/>
            <person name="Yasuoka Y."/>
            <person name="Dichmann D.S."/>
            <person name="Flajnik M.F."/>
            <person name="Houston D.W."/>
            <person name="Shendure J."/>
            <person name="DuPasquier L."/>
            <person name="Vize P.D."/>
            <person name="Zorn A.M."/>
            <person name="Ito M."/>
            <person name="Marcotte E.M."/>
            <person name="Wallingford J.B."/>
            <person name="Ito Y."/>
            <person name="Asashima M."/>
            <person name="Ueno N."/>
            <person name="Matsuda Y."/>
            <person name="Veenstra G.J."/>
            <person name="Fujiyama A."/>
            <person name="Harland R.M."/>
            <person name="Taira M."/>
            <person name="Rokhsar D.S."/>
        </authorList>
    </citation>
    <scope>NUCLEOTIDE SEQUENCE [LARGE SCALE GENOMIC DNA]</scope>
    <source>
        <strain evidence="3">J</strain>
    </source>
</reference>
<protein>
    <submittedName>
        <fullName evidence="2">Uncharacterized protein</fullName>
    </submittedName>
</protein>
<keyword evidence="1" id="KW-0812">Transmembrane</keyword>
<evidence type="ECO:0000256" key="1">
    <source>
        <dbReference type="SAM" id="Phobius"/>
    </source>
</evidence>
<dbReference type="EMBL" id="CM004476">
    <property type="protein sequence ID" value="OCT76108.1"/>
    <property type="molecule type" value="Genomic_DNA"/>
</dbReference>
<sequence length="68" mass="8074">MKIKYTLLLWARWAINKFEPLPAMICYKRDCPAQMCRSRGFRSGLYFTNMCIYILYAITVGFLTFYGL</sequence>
<dbReference type="Proteomes" id="UP000694892">
    <property type="component" value="Chromosome 6L"/>
</dbReference>
<gene>
    <name evidence="2" type="ORF">XELAEV_18031296mg</name>
</gene>
<dbReference type="AlphaFoldDB" id="A0A974CN50"/>
<name>A0A974CN50_XENLA</name>
<keyword evidence="1" id="KW-0472">Membrane</keyword>
<organism evidence="2 3">
    <name type="scientific">Xenopus laevis</name>
    <name type="common">African clawed frog</name>
    <dbReference type="NCBI Taxonomy" id="8355"/>
    <lineage>
        <taxon>Eukaryota</taxon>
        <taxon>Metazoa</taxon>
        <taxon>Chordata</taxon>
        <taxon>Craniata</taxon>
        <taxon>Vertebrata</taxon>
        <taxon>Euteleostomi</taxon>
        <taxon>Amphibia</taxon>
        <taxon>Batrachia</taxon>
        <taxon>Anura</taxon>
        <taxon>Pipoidea</taxon>
        <taxon>Pipidae</taxon>
        <taxon>Xenopodinae</taxon>
        <taxon>Xenopus</taxon>
        <taxon>Xenopus</taxon>
    </lineage>
</organism>
<feature type="transmembrane region" description="Helical" evidence="1">
    <location>
        <begin position="45"/>
        <end position="66"/>
    </location>
</feature>
<evidence type="ECO:0000313" key="2">
    <source>
        <dbReference type="EMBL" id="OCT76108.1"/>
    </source>
</evidence>